<evidence type="ECO:0000259" key="19">
    <source>
        <dbReference type="PROSITE" id="PS50011"/>
    </source>
</evidence>
<evidence type="ECO:0000256" key="4">
    <source>
        <dbReference type="ARBA" id="ARBA00022679"/>
    </source>
</evidence>
<dbReference type="InterPro" id="IPR011009">
    <property type="entry name" value="Kinase-like_dom_sf"/>
</dbReference>
<keyword evidence="14" id="KW-0325">Glycoprotein</keyword>
<feature type="transmembrane region" description="Helical" evidence="18">
    <location>
        <begin position="15"/>
        <end position="35"/>
    </location>
</feature>
<evidence type="ECO:0000256" key="7">
    <source>
        <dbReference type="ARBA" id="ARBA00022741"/>
    </source>
</evidence>
<evidence type="ECO:0000259" key="21">
    <source>
        <dbReference type="PROSITE" id="PS50948"/>
    </source>
</evidence>
<keyword evidence="12" id="KW-1015">Disulfide bond</keyword>
<keyword evidence="10 18" id="KW-1133">Transmembrane helix</keyword>
<gene>
    <name evidence="22" type="ORF">QVD17_39293</name>
</gene>
<dbReference type="FunFam" id="3.30.200.20:FF:000059">
    <property type="entry name" value="S-receptor-like serine/threonine-protein kinase"/>
    <property type="match status" value="1"/>
</dbReference>
<dbReference type="Proteomes" id="UP001229421">
    <property type="component" value="Unassembled WGS sequence"/>
</dbReference>
<protein>
    <recommendedName>
        <fullName evidence="17">Receptor-like serine/threonine-protein kinase</fullName>
        <ecNumber evidence="17">2.7.11.1</ecNumber>
    </recommendedName>
</protein>
<dbReference type="Gene3D" id="2.90.10.10">
    <property type="entry name" value="Bulb-type lectin domain"/>
    <property type="match status" value="1"/>
</dbReference>
<keyword evidence="4 17" id="KW-0808">Transferase</keyword>
<dbReference type="Gene3D" id="1.10.510.10">
    <property type="entry name" value="Transferase(Phosphotransferase) domain 1"/>
    <property type="match status" value="1"/>
</dbReference>
<keyword evidence="5 18" id="KW-0812">Transmembrane</keyword>
<evidence type="ECO:0000256" key="17">
    <source>
        <dbReference type="PIRNR" id="PIRNR000641"/>
    </source>
</evidence>
<dbReference type="PROSITE" id="PS50948">
    <property type="entry name" value="PAN"/>
    <property type="match status" value="1"/>
</dbReference>
<keyword evidence="8 17" id="KW-0418">Kinase</keyword>
<reference evidence="22" key="1">
    <citation type="journal article" date="2023" name="bioRxiv">
        <title>Improved chromosome-level genome assembly for marigold (Tagetes erecta).</title>
        <authorList>
            <person name="Jiang F."/>
            <person name="Yuan L."/>
            <person name="Wang S."/>
            <person name="Wang H."/>
            <person name="Xu D."/>
            <person name="Wang A."/>
            <person name="Fan W."/>
        </authorList>
    </citation>
    <scope>NUCLEOTIDE SEQUENCE</scope>
    <source>
        <strain evidence="22">WSJ</strain>
        <tissue evidence="22">Leaf</tissue>
    </source>
</reference>
<dbReference type="Pfam" id="PF00954">
    <property type="entry name" value="S_locus_glycop"/>
    <property type="match status" value="1"/>
</dbReference>
<dbReference type="PROSITE" id="PS50927">
    <property type="entry name" value="BULB_LECTIN"/>
    <property type="match status" value="1"/>
</dbReference>
<dbReference type="GO" id="GO:0005524">
    <property type="term" value="F:ATP binding"/>
    <property type="evidence" value="ECO:0007669"/>
    <property type="project" value="UniProtKB-KW"/>
</dbReference>
<keyword evidence="2 17" id="KW-0723">Serine/threonine-protein kinase</keyword>
<dbReference type="SMART" id="SM00108">
    <property type="entry name" value="B_lectin"/>
    <property type="match status" value="1"/>
</dbReference>
<evidence type="ECO:0000256" key="3">
    <source>
        <dbReference type="ARBA" id="ARBA00022536"/>
    </source>
</evidence>
<keyword evidence="6" id="KW-0732">Signal</keyword>
<evidence type="ECO:0000256" key="11">
    <source>
        <dbReference type="ARBA" id="ARBA00023136"/>
    </source>
</evidence>
<evidence type="ECO:0000256" key="10">
    <source>
        <dbReference type="ARBA" id="ARBA00022989"/>
    </source>
</evidence>
<comment type="similarity">
    <text evidence="17">Belongs to the protein kinase superfamily. Ser/Thr protein kinase family.</text>
</comment>
<evidence type="ECO:0000256" key="12">
    <source>
        <dbReference type="ARBA" id="ARBA00023157"/>
    </source>
</evidence>
<keyword evidence="9 17" id="KW-0067">ATP-binding</keyword>
<evidence type="ECO:0000256" key="18">
    <source>
        <dbReference type="SAM" id="Phobius"/>
    </source>
</evidence>
<dbReference type="InterPro" id="IPR000858">
    <property type="entry name" value="S_locus_glycoprot_dom"/>
</dbReference>
<evidence type="ECO:0000256" key="13">
    <source>
        <dbReference type="ARBA" id="ARBA00023170"/>
    </source>
</evidence>
<feature type="domain" description="Apple" evidence="21">
    <location>
        <begin position="340"/>
        <end position="416"/>
    </location>
</feature>
<dbReference type="PROSITE" id="PS00108">
    <property type="entry name" value="PROTEIN_KINASE_ST"/>
    <property type="match status" value="1"/>
</dbReference>
<proteinExistence type="inferred from homology"/>
<evidence type="ECO:0000256" key="16">
    <source>
        <dbReference type="ARBA" id="ARBA00048679"/>
    </source>
</evidence>
<dbReference type="PIRSF" id="PIRSF000641">
    <property type="entry name" value="SRK"/>
    <property type="match status" value="1"/>
</dbReference>
<evidence type="ECO:0000256" key="14">
    <source>
        <dbReference type="ARBA" id="ARBA00023180"/>
    </source>
</evidence>
<evidence type="ECO:0000256" key="9">
    <source>
        <dbReference type="ARBA" id="ARBA00022840"/>
    </source>
</evidence>
<dbReference type="SUPFAM" id="SSF51110">
    <property type="entry name" value="alpha-D-mannose-specific plant lectins"/>
    <property type="match status" value="1"/>
</dbReference>
<comment type="caution">
    <text evidence="22">The sequence shown here is derived from an EMBL/GenBank/DDBJ whole genome shotgun (WGS) entry which is preliminary data.</text>
</comment>
<dbReference type="Pfam" id="PF01453">
    <property type="entry name" value="B_lectin"/>
    <property type="match status" value="1"/>
</dbReference>
<keyword evidence="11 18" id="KW-0472">Membrane</keyword>
<dbReference type="Pfam" id="PF00069">
    <property type="entry name" value="Pkinase"/>
    <property type="match status" value="1"/>
</dbReference>
<evidence type="ECO:0000256" key="5">
    <source>
        <dbReference type="ARBA" id="ARBA00022692"/>
    </source>
</evidence>
<feature type="domain" description="Bulb-type lectin" evidence="20">
    <location>
        <begin position="34"/>
        <end position="155"/>
    </location>
</feature>
<dbReference type="EC" id="2.7.11.1" evidence="17"/>
<keyword evidence="7 17" id="KW-0547">Nucleotide-binding</keyword>
<dbReference type="EMBL" id="JAUHHV010000011">
    <property type="protein sequence ID" value="KAK1407671.1"/>
    <property type="molecule type" value="Genomic_DNA"/>
</dbReference>
<feature type="transmembrane region" description="Helical" evidence="18">
    <location>
        <begin position="460"/>
        <end position="484"/>
    </location>
</feature>
<dbReference type="CDD" id="cd00028">
    <property type="entry name" value="B_lectin"/>
    <property type="match status" value="1"/>
</dbReference>
<evidence type="ECO:0000256" key="2">
    <source>
        <dbReference type="ARBA" id="ARBA00022527"/>
    </source>
</evidence>
<evidence type="ECO:0000313" key="22">
    <source>
        <dbReference type="EMBL" id="KAK1407671.1"/>
    </source>
</evidence>
<dbReference type="InterPro" id="IPR003609">
    <property type="entry name" value="Pan_app"/>
</dbReference>
<comment type="catalytic activity">
    <reaction evidence="15 17">
        <text>L-threonyl-[protein] + ATP = O-phospho-L-threonyl-[protein] + ADP + H(+)</text>
        <dbReference type="Rhea" id="RHEA:46608"/>
        <dbReference type="Rhea" id="RHEA-COMP:11060"/>
        <dbReference type="Rhea" id="RHEA-COMP:11605"/>
        <dbReference type="ChEBI" id="CHEBI:15378"/>
        <dbReference type="ChEBI" id="CHEBI:30013"/>
        <dbReference type="ChEBI" id="CHEBI:30616"/>
        <dbReference type="ChEBI" id="CHEBI:61977"/>
        <dbReference type="ChEBI" id="CHEBI:456216"/>
        <dbReference type="EC" id="2.7.11.1"/>
    </reaction>
</comment>
<feature type="domain" description="Protein kinase" evidence="19">
    <location>
        <begin position="517"/>
        <end position="799"/>
    </location>
</feature>
<dbReference type="CDD" id="cd14066">
    <property type="entry name" value="STKc_IRAK"/>
    <property type="match status" value="1"/>
</dbReference>
<evidence type="ECO:0000256" key="15">
    <source>
        <dbReference type="ARBA" id="ARBA00047899"/>
    </source>
</evidence>
<dbReference type="Gene3D" id="3.30.200.20">
    <property type="entry name" value="Phosphorylase Kinase, domain 1"/>
    <property type="match status" value="1"/>
</dbReference>
<keyword evidence="23" id="KW-1185">Reference proteome</keyword>
<dbReference type="InterPro" id="IPR001480">
    <property type="entry name" value="Bulb-type_lectin_dom"/>
</dbReference>
<sequence>MSPPFHLLFHHSNTTFLLCFFLFFIFIPIPIHSLLTSGSSLSVENNNHIFLSPNTLFTAGFRKVGDNAYCFAIWLTDQNPSTTIIWMANRDQPVNGKRSKLSLLKDGNLVLTDAGRYIVWSTQTRSNSSLKLTLHDTGNLILHAQTKPVWQSFDYPTDTLLPNQLLTKNTQLVSSRSYTNYSSGFYKLYFDIDSVLRLHYDTPETSTVFWPDPGLLSWQVGRFQYINTRRASLDSHGQFNSSDGFGFLSADFGIGPRRMIKIDVDGNLRLYSLVENGSRKKWVVQWQAVSHPCRVHGICGQNSLCTYSQNSGRTCTCLHGYKMVDHKDWSYGCKPDFEMCKPEDEDFVKLRYVEYYSYDIRYHPDYSLNACKKDCLHDCKCKGFQFGYDDKVGTYYCYIKNFLYNGYQMGYYNSMYIKLPKTFVSSFKETKVMNKSSFLCLGVTMTPVIKSYEKEEDNKVLRFVLITGCVVGFIEIMCIVFFWIKTRKTSVTTDQSYSPAVTTFRKFTYSELKKASCNFRDEIGRGGASVVYKGRLADNRIAAIKKLKNTNHQNEDEFQAEISTIGRINHMNLIETWGYCAEGKHRLIVYEYMENGSLEENLRVGKLDWDAIFDVAIGTAKGLAYLHDECLEWVLHCDVKPHNILLDANYNPKVADFGLSKVLDRGDIKKSKFSTIRGTRGYMAPEWVFKLPITSKVDVYSYGVVMLEMITGRSPGGKKRRGDENEETEPGVVEWVRGRVDGSGSGSWIDNVVNGSISGHFDRLVMEKLVRVALRCAEDDMEVRPTMSQVVNMLLHPEVND</sequence>
<dbReference type="GO" id="GO:0004674">
    <property type="term" value="F:protein serine/threonine kinase activity"/>
    <property type="evidence" value="ECO:0007669"/>
    <property type="project" value="UniProtKB-KW"/>
</dbReference>
<dbReference type="GO" id="GO:0016020">
    <property type="term" value="C:membrane"/>
    <property type="evidence" value="ECO:0007669"/>
    <property type="project" value="UniProtKB-SubCell"/>
</dbReference>
<evidence type="ECO:0000256" key="1">
    <source>
        <dbReference type="ARBA" id="ARBA00004479"/>
    </source>
</evidence>
<evidence type="ECO:0000259" key="20">
    <source>
        <dbReference type="PROSITE" id="PS50927"/>
    </source>
</evidence>
<evidence type="ECO:0000256" key="6">
    <source>
        <dbReference type="ARBA" id="ARBA00022729"/>
    </source>
</evidence>
<organism evidence="22 23">
    <name type="scientific">Tagetes erecta</name>
    <name type="common">African marigold</name>
    <dbReference type="NCBI Taxonomy" id="13708"/>
    <lineage>
        <taxon>Eukaryota</taxon>
        <taxon>Viridiplantae</taxon>
        <taxon>Streptophyta</taxon>
        <taxon>Embryophyta</taxon>
        <taxon>Tracheophyta</taxon>
        <taxon>Spermatophyta</taxon>
        <taxon>Magnoliopsida</taxon>
        <taxon>eudicotyledons</taxon>
        <taxon>Gunneridae</taxon>
        <taxon>Pentapetalae</taxon>
        <taxon>asterids</taxon>
        <taxon>campanulids</taxon>
        <taxon>Asterales</taxon>
        <taxon>Asteraceae</taxon>
        <taxon>Asteroideae</taxon>
        <taxon>Heliantheae alliance</taxon>
        <taxon>Tageteae</taxon>
        <taxon>Tagetes</taxon>
    </lineage>
</organism>
<dbReference type="PANTHER" id="PTHR47974:SF3">
    <property type="entry name" value="RECEPTOR-LIKE SERINE_THREONINE-PROTEIN KINASE"/>
    <property type="match status" value="1"/>
</dbReference>
<dbReference type="InterPro" id="IPR008271">
    <property type="entry name" value="Ser/Thr_kinase_AS"/>
</dbReference>
<comment type="subcellular location">
    <subcellularLocation>
        <location evidence="1">Membrane</location>
        <topology evidence="1">Single-pass type I membrane protein</topology>
    </subcellularLocation>
</comment>
<accession>A0AAD8NGZ7</accession>
<dbReference type="CDD" id="cd01098">
    <property type="entry name" value="PAN_AP_plant"/>
    <property type="match status" value="1"/>
</dbReference>
<dbReference type="InterPro" id="IPR024171">
    <property type="entry name" value="SRK-like_kinase"/>
</dbReference>
<keyword evidence="3" id="KW-0245">EGF-like domain</keyword>
<dbReference type="PANTHER" id="PTHR47974">
    <property type="entry name" value="OS07G0415500 PROTEIN"/>
    <property type="match status" value="1"/>
</dbReference>
<name>A0AAD8NGZ7_TARER</name>
<dbReference type="PROSITE" id="PS50011">
    <property type="entry name" value="PROTEIN_KINASE_DOM"/>
    <property type="match status" value="1"/>
</dbReference>
<evidence type="ECO:0000256" key="8">
    <source>
        <dbReference type="ARBA" id="ARBA00022777"/>
    </source>
</evidence>
<dbReference type="InterPro" id="IPR036426">
    <property type="entry name" value="Bulb-type_lectin_dom_sf"/>
</dbReference>
<dbReference type="SMART" id="SM00220">
    <property type="entry name" value="S_TKc"/>
    <property type="match status" value="1"/>
</dbReference>
<dbReference type="AlphaFoldDB" id="A0AAD8NGZ7"/>
<dbReference type="GO" id="GO:0048544">
    <property type="term" value="P:recognition of pollen"/>
    <property type="evidence" value="ECO:0007669"/>
    <property type="project" value="InterPro"/>
</dbReference>
<evidence type="ECO:0000313" key="23">
    <source>
        <dbReference type="Proteomes" id="UP001229421"/>
    </source>
</evidence>
<dbReference type="FunFam" id="1.10.510.10:FF:000537">
    <property type="entry name" value="Putative receptor-like protein kinase"/>
    <property type="match status" value="1"/>
</dbReference>
<dbReference type="InterPro" id="IPR000719">
    <property type="entry name" value="Prot_kinase_dom"/>
</dbReference>
<keyword evidence="13" id="KW-0675">Receptor</keyword>
<comment type="catalytic activity">
    <reaction evidence="16 17">
        <text>L-seryl-[protein] + ATP = O-phospho-L-seryl-[protein] + ADP + H(+)</text>
        <dbReference type="Rhea" id="RHEA:17989"/>
        <dbReference type="Rhea" id="RHEA-COMP:9863"/>
        <dbReference type="Rhea" id="RHEA-COMP:11604"/>
        <dbReference type="ChEBI" id="CHEBI:15378"/>
        <dbReference type="ChEBI" id="CHEBI:29999"/>
        <dbReference type="ChEBI" id="CHEBI:30616"/>
        <dbReference type="ChEBI" id="CHEBI:83421"/>
        <dbReference type="ChEBI" id="CHEBI:456216"/>
        <dbReference type="EC" id="2.7.11.1"/>
    </reaction>
</comment>
<dbReference type="SUPFAM" id="SSF56112">
    <property type="entry name" value="Protein kinase-like (PK-like)"/>
    <property type="match status" value="1"/>
</dbReference>